<protein>
    <submittedName>
        <fullName evidence="1">Uncharacterized protein</fullName>
    </submittedName>
</protein>
<sequence>MDADQKALIEVSNRYQLCSEVYTHALEGFLEGRVKEDVFSRAWDEKENAFEDLFKIKQRLIKRDVLLSDINNIINT</sequence>
<gene>
    <name evidence="1" type="ORF">GCM10007932_22890</name>
</gene>
<keyword evidence="2" id="KW-1185">Reference proteome</keyword>
<comment type="caution">
    <text evidence="1">The sequence shown here is derived from an EMBL/GenBank/DDBJ whole genome shotgun (WGS) entry which is preliminary data.</text>
</comment>
<proteinExistence type="predicted"/>
<dbReference type="RefSeq" id="WP_126607257.1">
    <property type="nucleotide sequence ID" value="NZ_AP025145.1"/>
</dbReference>
<evidence type="ECO:0000313" key="1">
    <source>
        <dbReference type="EMBL" id="GLQ72929.1"/>
    </source>
</evidence>
<dbReference type="AlphaFoldDB" id="A0AAV5NRH0"/>
<dbReference type="EMBL" id="BSNX01000022">
    <property type="protein sequence ID" value="GLQ72929.1"/>
    <property type="molecule type" value="Genomic_DNA"/>
</dbReference>
<organism evidence="1 2">
    <name type="scientific">Vibrio penaeicida</name>
    <dbReference type="NCBI Taxonomy" id="104609"/>
    <lineage>
        <taxon>Bacteria</taxon>
        <taxon>Pseudomonadati</taxon>
        <taxon>Pseudomonadota</taxon>
        <taxon>Gammaproteobacteria</taxon>
        <taxon>Vibrionales</taxon>
        <taxon>Vibrionaceae</taxon>
        <taxon>Vibrio</taxon>
    </lineage>
</organism>
<dbReference type="Proteomes" id="UP001156690">
    <property type="component" value="Unassembled WGS sequence"/>
</dbReference>
<evidence type="ECO:0000313" key="2">
    <source>
        <dbReference type="Proteomes" id="UP001156690"/>
    </source>
</evidence>
<reference evidence="2" key="1">
    <citation type="journal article" date="2019" name="Int. J. Syst. Evol. Microbiol.">
        <title>The Global Catalogue of Microorganisms (GCM) 10K type strain sequencing project: providing services to taxonomists for standard genome sequencing and annotation.</title>
        <authorList>
            <consortium name="The Broad Institute Genomics Platform"/>
            <consortium name="The Broad Institute Genome Sequencing Center for Infectious Disease"/>
            <person name="Wu L."/>
            <person name="Ma J."/>
        </authorList>
    </citation>
    <scope>NUCLEOTIDE SEQUENCE [LARGE SCALE GENOMIC DNA]</scope>
    <source>
        <strain evidence="2">NBRC 15640</strain>
    </source>
</reference>
<name>A0AAV5NRH0_9VIBR</name>
<accession>A0AAV5NRH0</accession>